<dbReference type="AlphaFoldDB" id="A0A0D7BDS1"/>
<proteinExistence type="predicted"/>
<sequence>MANLTSISCGQDTLLDLATCLNGFTVPKAAYTEQTYFDAQPTEIEFGGWTQLVTSMLEGRCAIPDALEPFYNVAELVDNGQSYCVASERYTADAGYYAKGWGLFIVPLNTSESRHFHLSSPHPMFDFYEPDQAITLFQRSKARSLLISGRHRQALSLPTTCVPSTEVTTYWTTDPAHSVAEPFHAANVAIQAWQDAHGGCPLNQCAYIQLHGKASTTCSPIHFMISSGLGPADASWYTNTSLNLPASRLRTELQKSFPAYNVSLPSDTSCSLTATKNVFGRFLNGVHPSDLCTQAADVQSATGRFVHVEQAFEVTQADHYDGWVRALEAAFPL</sequence>
<gene>
    <name evidence="1" type="ORF">CYLTODRAFT_351518</name>
</gene>
<protein>
    <submittedName>
        <fullName evidence="1">Uncharacterized protein</fullName>
    </submittedName>
</protein>
<reference evidence="1 2" key="1">
    <citation type="journal article" date="2015" name="Fungal Genet. Biol.">
        <title>Evolution of novel wood decay mechanisms in Agaricales revealed by the genome sequences of Fistulina hepatica and Cylindrobasidium torrendii.</title>
        <authorList>
            <person name="Floudas D."/>
            <person name="Held B.W."/>
            <person name="Riley R."/>
            <person name="Nagy L.G."/>
            <person name="Koehler G."/>
            <person name="Ransdell A.S."/>
            <person name="Younus H."/>
            <person name="Chow J."/>
            <person name="Chiniquy J."/>
            <person name="Lipzen A."/>
            <person name="Tritt A."/>
            <person name="Sun H."/>
            <person name="Haridas S."/>
            <person name="LaButti K."/>
            <person name="Ohm R.A."/>
            <person name="Kues U."/>
            <person name="Blanchette R.A."/>
            <person name="Grigoriev I.V."/>
            <person name="Minto R.E."/>
            <person name="Hibbett D.S."/>
        </authorList>
    </citation>
    <scope>NUCLEOTIDE SEQUENCE [LARGE SCALE GENOMIC DNA]</scope>
    <source>
        <strain evidence="1 2">FP15055 ss-10</strain>
    </source>
</reference>
<dbReference type="STRING" id="1314674.A0A0D7BDS1"/>
<evidence type="ECO:0000313" key="1">
    <source>
        <dbReference type="EMBL" id="KIY68304.1"/>
    </source>
</evidence>
<dbReference type="OrthoDB" id="5803672at2759"/>
<dbReference type="EMBL" id="KN880505">
    <property type="protein sequence ID" value="KIY68304.1"/>
    <property type="molecule type" value="Genomic_DNA"/>
</dbReference>
<name>A0A0D7BDS1_9AGAR</name>
<keyword evidence="2" id="KW-1185">Reference proteome</keyword>
<dbReference type="Proteomes" id="UP000054007">
    <property type="component" value="Unassembled WGS sequence"/>
</dbReference>
<evidence type="ECO:0000313" key="2">
    <source>
        <dbReference type="Proteomes" id="UP000054007"/>
    </source>
</evidence>
<organism evidence="1 2">
    <name type="scientific">Cylindrobasidium torrendii FP15055 ss-10</name>
    <dbReference type="NCBI Taxonomy" id="1314674"/>
    <lineage>
        <taxon>Eukaryota</taxon>
        <taxon>Fungi</taxon>
        <taxon>Dikarya</taxon>
        <taxon>Basidiomycota</taxon>
        <taxon>Agaricomycotina</taxon>
        <taxon>Agaricomycetes</taxon>
        <taxon>Agaricomycetidae</taxon>
        <taxon>Agaricales</taxon>
        <taxon>Marasmiineae</taxon>
        <taxon>Physalacriaceae</taxon>
        <taxon>Cylindrobasidium</taxon>
    </lineage>
</organism>
<accession>A0A0D7BDS1</accession>